<keyword evidence="3" id="KW-1185">Reference proteome</keyword>
<evidence type="ECO:0000313" key="3">
    <source>
        <dbReference type="Proteomes" id="UP000735302"/>
    </source>
</evidence>
<feature type="region of interest" description="Disordered" evidence="1">
    <location>
        <begin position="20"/>
        <end position="45"/>
    </location>
</feature>
<reference evidence="2 3" key="1">
    <citation type="journal article" date="2021" name="Elife">
        <title>Chloroplast acquisition without the gene transfer in kleptoplastic sea slugs, Plakobranchus ocellatus.</title>
        <authorList>
            <person name="Maeda T."/>
            <person name="Takahashi S."/>
            <person name="Yoshida T."/>
            <person name="Shimamura S."/>
            <person name="Takaki Y."/>
            <person name="Nagai Y."/>
            <person name="Toyoda A."/>
            <person name="Suzuki Y."/>
            <person name="Arimoto A."/>
            <person name="Ishii H."/>
            <person name="Satoh N."/>
            <person name="Nishiyama T."/>
            <person name="Hasebe M."/>
            <person name="Maruyama T."/>
            <person name="Minagawa J."/>
            <person name="Obokata J."/>
            <person name="Shigenobu S."/>
        </authorList>
    </citation>
    <scope>NUCLEOTIDE SEQUENCE [LARGE SCALE GENOMIC DNA]</scope>
</reference>
<name>A0AAV4BS31_9GAST</name>
<dbReference type="EMBL" id="BLXT01005342">
    <property type="protein sequence ID" value="GFO22152.1"/>
    <property type="molecule type" value="Genomic_DNA"/>
</dbReference>
<gene>
    <name evidence="2" type="ORF">PoB_004865700</name>
</gene>
<accession>A0AAV4BS31</accession>
<evidence type="ECO:0000313" key="2">
    <source>
        <dbReference type="EMBL" id="GFO22152.1"/>
    </source>
</evidence>
<protein>
    <submittedName>
        <fullName evidence="2">Uncharacterized protein</fullName>
    </submittedName>
</protein>
<feature type="compositionally biased region" description="Basic residues" evidence="1">
    <location>
        <begin position="21"/>
        <end position="37"/>
    </location>
</feature>
<organism evidence="2 3">
    <name type="scientific">Plakobranchus ocellatus</name>
    <dbReference type="NCBI Taxonomy" id="259542"/>
    <lineage>
        <taxon>Eukaryota</taxon>
        <taxon>Metazoa</taxon>
        <taxon>Spiralia</taxon>
        <taxon>Lophotrochozoa</taxon>
        <taxon>Mollusca</taxon>
        <taxon>Gastropoda</taxon>
        <taxon>Heterobranchia</taxon>
        <taxon>Euthyneura</taxon>
        <taxon>Panpulmonata</taxon>
        <taxon>Sacoglossa</taxon>
        <taxon>Placobranchoidea</taxon>
        <taxon>Plakobranchidae</taxon>
        <taxon>Plakobranchus</taxon>
    </lineage>
</organism>
<evidence type="ECO:0000256" key="1">
    <source>
        <dbReference type="SAM" id="MobiDB-lite"/>
    </source>
</evidence>
<proteinExistence type="predicted"/>
<comment type="caution">
    <text evidence="2">The sequence shown here is derived from an EMBL/GenBank/DDBJ whole genome shotgun (WGS) entry which is preliminary data.</text>
</comment>
<sequence>MAEEEIGSQFTSVPSSLHLYHQQHQRHLQHHVPKKRPRQEQRQPWEDTAVHLSQLNKPTLALRLALDDPPSASFQLPAPVLDPAAVWRNLCVPV</sequence>
<dbReference type="AlphaFoldDB" id="A0AAV4BS31"/>
<dbReference type="Proteomes" id="UP000735302">
    <property type="component" value="Unassembled WGS sequence"/>
</dbReference>